<dbReference type="InterPro" id="IPR001296">
    <property type="entry name" value="Glyco_trans_1"/>
</dbReference>
<keyword evidence="2" id="KW-0472">Membrane</keyword>
<comment type="caution">
    <text evidence="5">The sequence shown here is derived from an EMBL/GenBank/DDBJ whole genome shotgun (WGS) entry which is preliminary data.</text>
</comment>
<dbReference type="OrthoDB" id="9811902at2"/>
<dbReference type="GO" id="GO:0016757">
    <property type="term" value="F:glycosyltransferase activity"/>
    <property type="evidence" value="ECO:0007669"/>
    <property type="project" value="InterPro"/>
</dbReference>
<dbReference type="Pfam" id="PF00534">
    <property type="entry name" value="Glycos_transf_1"/>
    <property type="match status" value="1"/>
</dbReference>
<organism evidence="5 6">
    <name type="scientific">Algoriphagus boseongensis</name>
    <dbReference type="NCBI Taxonomy" id="1442587"/>
    <lineage>
        <taxon>Bacteria</taxon>
        <taxon>Pseudomonadati</taxon>
        <taxon>Bacteroidota</taxon>
        <taxon>Cytophagia</taxon>
        <taxon>Cytophagales</taxon>
        <taxon>Cyclobacteriaceae</taxon>
        <taxon>Algoriphagus</taxon>
    </lineage>
</organism>
<dbReference type="InterPro" id="IPR028098">
    <property type="entry name" value="Glyco_trans_4-like_N"/>
</dbReference>
<dbReference type="Gene3D" id="3.40.50.2000">
    <property type="entry name" value="Glycogen Phosphorylase B"/>
    <property type="match status" value="2"/>
</dbReference>
<proteinExistence type="predicted"/>
<evidence type="ECO:0000256" key="2">
    <source>
        <dbReference type="SAM" id="Phobius"/>
    </source>
</evidence>
<evidence type="ECO:0000313" key="6">
    <source>
        <dbReference type="Proteomes" id="UP000294535"/>
    </source>
</evidence>
<accession>A0A4R6TC20</accession>
<dbReference type="SUPFAM" id="SSF53756">
    <property type="entry name" value="UDP-Glycosyltransferase/glycogen phosphorylase"/>
    <property type="match status" value="1"/>
</dbReference>
<reference evidence="5 6" key="1">
    <citation type="submission" date="2019-03" db="EMBL/GenBank/DDBJ databases">
        <title>Genomic Encyclopedia of Type Strains, Phase III (KMG-III): the genomes of soil and plant-associated and newly described type strains.</title>
        <authorList>
            <person name="Whitman W."/>
        </authorList>
    </citation>
    <scope>NUCLEOTIDE SEQUENCE [LARGE SCALE GENOMIC DNA]</scope>
    <source>
        <strain evidence="5 6">CECT 8446</strain>
    </source>
</reference>
<sequence length="398" mass="44880">MKILYFYQYYSTPKGSWGTRVHEFAREWVKQGHQVQVVSSIYSKSDLKAEKFIEHQNFEGVDVTVINVRIDNKQPFLKRIFTFIAYAVCSIWYALTAKADLVIASSGPITVGIPGLVARYLRRKKLVFEARDLWPEGAIELGLIKNPLLKKIAYALESRCYKASSLVVALSEGMRKDIQRRFSKVKVIDVTNAANIPLFSTPAPFDGKGQIEPKKYLIYTGNIGEVNNSLWILEAAKILKSAGNTEYKILMVGEGQQREFIEQQILKLNLDNLMIWGLMPKHKLVGLIQNAVVSLVPLKGTPVLDTSSPNKFFESLSAGVPVVQTTQGWMKDYLKKHRVGFTLNPDDPNSLVDFILSLKEREKDLTEMGDRAKTLAAKEFSTEFLAQKMLNGLLEAAR</sequence>
<dbReference type="PANTHER" id="PTHR46401:SF2">
    <property type="entry name" value="GLYCOSYLTRANSFERASE WBBK-RELATED"/>
    <property type="match status" value="1"/>
</dbReference>
<feature type="domain" description="Glycosyltransferase subfamily 4-like N-terminal" evidence="4">
    <location>
        <begin position="18"/>
        <end position="184"/>
    </location>
</feature>
<keyword evidence="2" id="KW-0812">Transmembrane</keyword>
<dbReference type="Proteomes" id="UP000294535">
    <property type="component" value="Unassembled WGS sequence"/>
</dbReference>
<feature type="transmembrane region" description="Helical" evidence="2">
    <location>
        <begin position="101"/>
        <end position="121"/>
    </location>
</feature>
<evidence type="ECO:0000259" key="4">
    <source>
        <dbReference type="Pfam" id="PF13579"/>
    </source>
</evidence>
<dbReference type="AlphaFoldDB" id="A0A4R6TC20"/>
<dbReference type="RefSeq" id="WP_133554080.1">
    <property type="nucleotide sequence ID" value="NZ_SNYF01000005.1"/>
</dbReference>
<dbReference type="CDD" id="cd03794">
    <property type="entry name" value="GT4_WbuB-like"/>
    <property type="match status" value="1"/>
</dbReference>
<keyword evidence="6" id="KW-1185">Reference proteome</keyword>
<evidence type="ECO:0000313" key="5">
    <source>
        <dbReference type="EMBL" id="TDQ19612.1"/>
    </source>
</evidence>
<evidence type="ECO:0000256" key="1">
    <source>
        <dbReference type="ARBA" id="ARBA00022679"/>
    </source>
</evidence>
<keyword evidence="1 5" id="KW-0808">Transferase</keyword>
<feature type="transmembrane region" description="Helical" evidence="2">
    <location>
        <begin position="76"/>
        <end position="95"/>
    </location>
</feature>
<gene>
    <name evidence="5" type="ORF">DFQ04_1436</name>
</gene>
<keyword evidence="2" id="KW-1133">Transmembrane helix</keyword>
<dbReference type="Pfam" id="PF13579">
    <property type="entry name" value="Glyco_trans_4_4"/>
    <property type="match status" value="1"/>
</dbReference>
<protein>
    <submittedName>
        <fullName evidence="5">Glycosyltransferase involved in cell wall biosynthesis</fullName>
    </submittedName>
</protein>
<dbReference type="GO" id="GO:0009103">
    <property type="term" value="P:lipopolysaccharide biosynthetic process"/>
    <property type="evidence" value="ECO:0007669"/>
    <property type="project" value="TreeGrafter"/>
</dbReference>
<name>A0A4R6TC20_9BACT</name>
<evidence type="ECO:0000259" key="3">
    <source>
        <dbReference type="Pfam" id="PF00534"/>
    </source>
</evidence>
<feature type="domain" description="Glycosyl transferase family 1" evidence="3">
    <location>
        <begin position="211"/>
        <end position="373"/>
    </location>
</feature>
<dbReference type="EMBL" id="SNYF01000005">
    <property type="protein sequence ID" value="TDQ19612.1"/>
    <property type="molecule type" value="Genomic_DNA"/>
</dbReference>
<dbReference type="PANTHER" id="PTHR46401">
    <property type="entry name" value="GLYCOSYLTRANSFERASE WBBK-RELATED"/>
    <property type="match status" value="1"/>
</dbReference>